<evidence type="ECO:0000313" key="8">
    <source>
        <dbReference type="Proteomes" id="UP000185934"/>
    </source>
</evidence>
<keyword evidence="4 6" id="KW-1133">Transmembrane helix</keyword>
<keyword evidence="8" id="KW-1185">Reference proteome</keyword>
<accession>A0A1P8F5L1</accession>
<dbReference type="PANTHER" id="PTHR43701:SF2">
    <property type="entry name" value="MEMBRANE TRANSPORTER PROTEIN YJNA-RELATED"/>
    <property type="match status" value="1"/>
</dbReference>
<dbReference type="InterPro" id="IPR051598">
    <property type="entry name" value="TSUP/Inactive_protease-like"/>
</dbReference>
<dbReference type="EMBL" id="CP018258">
    <property type="protein sequence ID" value="APV43718.1"/>
    <property type="molecule type" value="Genomic_DNA"/>
</dbReference>
<dbReference type="Proteomes" id="UP000185934">
    <property type="component" value="Chromosome"/>
</dbReference>
<feature type="transmembrane region" description="Helical" evidence="6">
    <location>
        <begin position="245"/>
        <end position="263"/>
    </location>
</feature>
<keyword evidence="3 6" id="KW-0812">Transmembrane</keyword>
<evidence type="ECO:0000256" key="5">
    <source>
        <dbReference type="ARBA" id="ARBA00023136"/>
    </source>
</evidence>
<dbReference type="AlphaFoldDB" id="A0A1P8F5L1"/>
<feature type="transmembrane region" description="Helical" evidence="6">
    <location>
        <begin position="275"/>
        <end position="295"/>
    </location>
</feature>
<evidence type="ECO:0000256" key="3">
    <source>
        <dbReference type="ARBA" id="ARBA00022692"/>
    </source>
</evidence>
<feature type="transmembrane region" description="Helical" evidence="6">
    <location>
        <begin position="204"/>
        <end position="233"/>
    </location>
</feature>
<protein>
    <recommendedName>
        <fullName evidence="6">Probable membrane transporter protein</fullName>
    </recommendedName>
</protein>
<feature type="transmembrane region" description="Helical" evidence="6">
    <location>
        <begin position="82"/>
        <end position="101"/>
    </location>
</feature>
<reference evidence="8" key="1">
    <citation type="submission" date="2016-11" db="EMBL/GenBank/DDBJ databases">
        <title>Dehalogenimonas formicexedens sp. nov., a chlorinated alkane respiring bacterium isolated from contaminated groundwater.</title>
        <authorList>
            <person name="Key T.A."/>
            <person name="Bowman K.S."/>
            <person name="Lee I."/>
            <person name="Chun J."/>
            <person name="Albuquerque L."/>
            <person name="da Costa M.S."/>
            <person name="Rainey F.A."/>
            <person name="Moe W.M."/>
        </authorList>
    </citation>
    <scope>NUCLEOTIDE SEQUENCE [LARGE SCALE GENOMIC DNA]</scope>
    <source>
        <strain evidence="8">NSZ-14</strain>
    </source>
</reference>
<sequence length="297" mass="32132">MVYWFMLPACIVIAATAMATGISGTAMLTPFLILAFPLLSVPLLTTGQAIGMALFTEFFGFISGVIGYHQKKLIDYRAAKKLLMVSIPTIIIFSLVSQYVPGLLMKIIYGIMMLGLAIYLGISAPGTVRNPKIKVLPEMVKRAPKQGTCEERVLTASDGKKYQYEFCDQMSGKLMTGIGAAMEGLISVGLGEFEMPHLVKQCKIPVAISAGISVFVIAVTVLAGSMTAIATLIKNEGVHSIPWNLIVYTIPGAVIGGQIGSRYQGRLSSETMERFISVLFFFIGIAFLFTSLQAIRH</sequence>
<keyword evidence="5 6" id="KW-0472">Membrane</keyword>
<proteinExistence type="inferred from homology"/>
<feature type="transmembrane region" description="Helical" evidence="6">
    <location>
        <begin position="107"/>
        <end position="128"/>
    </location>
</feature>
<evidence type="ECO:0000313" key="7">
    <source>
        <dbReference type="EMBL" id="APV43718.1"/>
    </source>
</evidence>
<organism evidence="7 8">
    <name type="scientific">Dehalogenimonas formicexedens</name>
    <dbReference type="NCBI Taxonomy" id="1839801"/>
    <lineage>
        <taxon>Bacteria</taxon>
        <taxon>Bacillati</taxon>
        <taxon>Chloroflexota</taxon>
        <taxon>Dehalococcoidia</taxon>
        <taxon>Dehalococcoidales</taxon>
        <taxon>Dehalococcoidaceae</taxon>
        <taxon>Dehalogenimonas</taxon>
    </lineage>
</organism>
<dbReference type="STRING" id="1839801.Dform_00358"/>
<evidence type="ECO:0000256" key="6">
    <source>
        <dbReference type="RuleBase" id="RU363041"/>
    </source>
</evidence>
<evidence type="ECO:0000256" key="1">
    <source>
        <dbReference type="ARBA" id="ARBA00004141"/>
    </source>
</evidence>
<feature type="transmembrane region" description="Helical" evidence="6">
    <location>
        <begin position="51"/>
        <end position="70"/>
    </location>
</feature>
<dbReference type="PANTHER" id="PTHR43701">
    <property type="entry name" value="MEMBRANE TRANSPORTER PROTEIN MJ0441-RELATED"/>
    <property type="match status" value="1"/>
</dbReference>
<dbReference type="InterPro" id="IPR002781">
    <property type="entry name" value="TM_pro_TauE-like"/>
</dbReference>
<dbReference type="KEGG" id="dfo:Dform_00358"/>
<name>A0A1P8F5L1_9CHLR</name>
<comment type="similarity">
    <text evidence="2 6">Belongs to the 4-toluene sulfonate uptake permease (TSUP) (TC 2.A.102) family.</text>
</comment>
<dbReference type="Pfam" id="PF01925">
    <property type="entry name" value="TauE"/>
    <property type="match status" value="1"/>
</dbReference>
<evidence type="ECO:0000256" key="4">
    <source>
        <dbReference type="ARBA" id="ARBA00022989"/>
    </source>
</evidence>
<gene>
    <name evidence="7" type="ORF">Dform_00358</name>
</gene>
<comment type="subcellular location">
    <subcellularLocation>
        <location evidence="6">Cell membrane</location>
        <topology evidence="6">Multi-pass membrane protein</topology>
    </subcellularLocation>
    <subcellularLocation>
        <location evidence="1">Membrane</location>
        <topology evidence="1">Multi-pass membrane protein</topology>
    </subcellularLocation>
</comment>
<evidence type="ECO:0000256" key="2">
    <source>
        <dbReference type="ARBA" id="ARBA00009142"/>
    </source>
</evidence>
<keyword evidence="6" id="KW-1003">Cell membrane</keyword>
<dbReference type="GO" id="GO:0005886">
    <property type="term" value="C:plasma membrane"/>
    <property type="evidence" value="ECO:0007669"/>
    <property type="project" value="UniProtKB-SubCell"/>
</dbReference>